<proteinExistence type="predicted"/>
<reference evidence="1 2" key="1">
    <citation type="submission" date="2016-10" db="EMBL/GenBank/DDBJ databases">
        <authorList>
            <person name="de Groot N.N."/>
        </authorList>
    </citation>
    <scope>NUCLEOTIDE SEQUENCE [LARGE SCALE GENOMIC DNA]</scope>
    <source>
        <strain evidence="1 2">CGMCC 4.6858</strain>
    </source>
</reference>
<dbReference type="Proteomes" id="UP000199034">
    <property type="component" value="Unassembled WGS sequence"/>
</dbReference>
<dbReference type="EMBL" id="FMZM01000005">
    <property type="protein sequence ID" value="SDC98751.1"/>
    <property type="molecule type" value="Genomic_DNA"/>
</dbReference>
<evidence type="ECO:0000313" key="1">
    <source>
        <dbReference type="EMBL" id="SDC98751.1"/>
    </source>
</evidence>
<sequence length="56" mass="5834">MLGLLATVLSVGAHAYFRDLGTVLGYKDAVSHLIIGRRVVVGQTTGFGQLGGTCSR</sequence>
<gene>
    <name evidence="1" type="ORF">SAMN05421872_105123</name>
</gene>
<keyword evidence="2" id="KW-1185">Reference proteome</keyword>
<dbReference type="STRING" id="1045774.SAMN05421872_105123"/>
<evidence type="ECO:0000313" key="2">
    <source>
        <dbReference type="Proteomes" id="UP000199034"/>
    </source>
</evidence>
<accession>A0A1G6R2L0</accession>
<organism evidence="1 2">
    <name type="scientific">Nocardioides lianchengensis</name>
    <dbReference type="NCBI Taxonomy" id="1045774"/>
    <lineage>
        <taxon>Bacteria</taxon>
        <taxon>Bacillati</taxon>
        <taxon>Actinomycetota</taxon>
        <taxon>Actinomycetes</taxon>
        <taxon>Propionibacteriales</taxon>
        <taxon>Nocardioidaceae</taxon>
        <taxon>Nocardioides</taxon>
    </lineage>
</organism>
<dbReference type="AlphaFoldDB" id="A0A1G6R2L0"/>
<protein>
    <submittedName>
        <fullName evidence="1">Uncharacterized protein</fullName>
    </submittedName>
</protein>
<name>A0A1G6R2L0_9ACTN</name>